<evidence type="ECO:0000313" key="1">
    <source>
        <dbReference type="EMBL" id="BBA40304.1"/>
    </source>
</evidence>
<accession>A0A250L6U0</accession>
<gene>
    <name evidence="1" type="ORF">BCCH1_27290</name>
</gene>
<proteinExistence type="predicted"/>
<sequence length="90" mass="10097">MGGSARNGADAHEIQIEYGDEVVGVGGGRGDGRGWRRDGVGRCDGAGGEWLRLVVALRTWEYGHGFWQRSYFRHKDDGRMWRGNLEFQAQ</sequence>
<reference evidence="1" key="2">
    <citation type="journal article" date="2017" name="Genome Announc.">
        <title>High-Quality Draft Genome Sequence of Burkholderia contaminans CH-1, a Gram-Negative Bacterium That Metabolizes 2-Azahypoxanthine, a Plant Growth-Regulating Compound.</title>
        <authorList>
            <person name="Choi J.-H."/>
            <person name="Sugiura H."/>
            <person name="Moriuchi R."/>
            <person name="Kawagishi H."/>
            <person name="Dohra H."/>
        </authorList>
    </citation>
    <scope>NUCLEOTIDE SEQUENCE</scope>
    <source>
        <strain evidence="1">CH-1</strain>
    </source>
</reference>
<dbReference type="AlphaFoldDB" id="A0A250L6U0"/>
<organism evidence="1">
    <name type="scientific">Burkholderia contaminans</name>
    <dbReference type="NCBI Taxonomy" id="488447"/>
    <lineage>
        <taxon>Bacteria</taxon>
        <taxon>Pseudomonadati</taxon>
        <taxon>Pseudomonadota</taxon>
        <taxon>Betaproteobacteria</taxon>
        <taxon>Burkholderiales</taxon>
        <taxon>Burkholderiaceae</taxon>
        <taxon>Burkholderia</taxon>
        <taxon>Burkholderia cepacia complex</taxon>
    </lineage>
</organism>
<reference evidence="1" key="1">
    <citation type="journal article" date="2016" name="Biosci. Biotechnol. Biochem.">
        <title>Bioconversion of AHX to AOH by resting cells of Burkholderia contaminans CH-1.</title>
        <authorList>
            <person name="Choi J.H."/>
            <person name="Kikuchi A."/>
            <person name="Pumkaeo P."/>
            <person name="Hirai H."/>
            <person name="Tokuyama S."/>
            <person name="Kawagishi H."/>
        </authorList>
    </citation>
    <scope>NUCLEOTIDE SEQUENCE</scope>
    <source>
        <strain evidence="1">CH-1</strain>
    </source>
</reference>
<protein>
    <submittedName>
        <fullName evidence="1">Uncharacterized protein</fullName>
    </submittedName>
</protein>
<name>A0A250L6U0_9BURK</name>
<dbReference type="EMBL" id="AP018357">
    <property type="protein sequence ID" value="BBA40304.1"/>
    <property type="molecule type" value="Genomic_DNA"/>
</dbReference>